<feature type="compositionally biased region" description="Basic and acidic residues" evidence="1">
    <location>
        <begin position="18"/>
        <end position="36"/>
    </location>
</feature>
<reference evidence="2 3" key="1">
    <citation type="journal article" date="2019" name="Commun. Biol.">
        <title>The bagworm genome reveals a unique fibroin gene that provides high tensile strength.</title>
        <authorList>
            <person name="Kono N."/>
            <person name="Nakamura H."/>
            <person name="Ohtoshi R."/>
            <person name="Tomita M."/>
            <person name="Numata K."/>
            <person name="Arakawa K."/>
        </authorList>
    </citation>
    <scope>NUCLEOTIDE SEQUENCE [LARGE SCALE GENOMIC DNA]</scope>
</reference>
<gene>
    <name evidence="2" type="ORF">EVAR_45843_1</name>
</gene>
<dbReference type="EMBL" id="BGZK01000593">
    <property type="protein sequence ID" value="GBP51994.1"/>
    <property type="molecule type" value="Genomic_DNA"/>
</dbReference>
<name>A0A4C1WPI2_EUMVA</name>
<sequence length="196" mass="22022">MDSYTAANRVFKFSTVSKRAEPCEPRPQIKAEEAQSRARGGTGRFSFEAFGLRSGSGVSFRERSDAVNRSSRTTQIFRSRSRPLRVSGRHTCYLYEAAAMGVRVVELTRLPKRFKFIVGALRLSYGPAPNSPRKSRRCRCETRGKVVFTREEMGPAPSCIIPREIAENCTGFWSEPRGVILFSVKHLNGNTDTNHV</sequence>
<accession>A0A4C1WPI2</accession>
<feature type="region of interest" description="Disordered" evidence="1">
    <location>
        <begin position="18"/>
        <end position="40"/>
    </location>
</feature>
<organism evidence="2 3">
    <name type="scientific">Eumeta variegata</name>
    <name type="common">Bagworm moth</name>
    <name type="synonym">Eumeta japonica</name>
    <dbReference type="NCBI Taxonomy" id="151549"/>
    <lineage>
        <taxon>Eukaryota</taxon>
        <taxon>Metazoa</taxon>
        <taxon>Ecdysozoa</taxon>
        <taxon>Arthropoda</taxon>
        <taxon>Hexapoda</taxon>
        <taxon>Insecta</taxon>
        <taxon>Pterygota</taxon>
        <taxon>Neoptera</taxon>
        <taxon>Endopterygota</taxon>
        <taxon>Lepidoptera</taxon>
        <taxon>Glossata</taxon>
        <taxon>Ditrysia</taxon>
        <taxon>Tineoidea</taxon>
        <taxon>Psychidae</taxon>
        <taxon>Oiketicinae</taxon>
        <taxon>Eumeta</taxon>
    </lineage>
</organism>
<keyword evidence="3" id="KW-1185">Reference proteome</keyword>
<proteinExistence type="predicted"/>
<protein>
    <submittedName>
        <fullName evidence="2">Uncharacterized protein</fullName>
    </submittedName>
</protein>
<dbReference type="AlphaFoldDB" id="A0A4C1WPI2"/>
<evidence type="ECO:0000313" key="3">
    <source>
        <dbReference type="Proteomes" id="UP000299102"/>
    </source>
</evidence>
<evidence type="ECO:0000313" key="2">
    <source>
        <dbReference type="EMBL" id="GBP51994.1"/>
    </source>
</evidence>
<comment type="caution">
    <text evidence="2">The sequence shown here is derived from an EMBL/GenBank/DDBJ whole genome shotgun (WGS) entry which is preliminary data.</text>
</comment>
<dbReference type="Proteomes" id="UP000299102">
    <property type="component" value="Unassembled WGS sequence"/>
</dbReference>
<evidence type="ECO:0000256" key="1">
    <source>
        <dbReference type="SAM" id="MobiDB-lite"/>
    </source>
</evidence>